<evidence type="ECO:0000256" key="8">
    <source>
        <dbReference type="PIRSR" id="PIRSR602640-3"/>
    </source>
</evidence>
<evidence type="ECO:0000256" key="1">
    <source>
        <dbReference type="ARBA" id="ARBA00000368"/>
    </source>
</evidence>
<keyword evidence="7 10" id="KW-0479">Metal-binding</keyword>
<dbReference type="Pfam" id="PF01731">
    <property type="entry name" value="Arylesterase"/>
    <property type="match status" value="1"/>
</dbReference>
<reference evidence="12" key="1">
    <citation type="submission" date="2022-01" db="EMBL/GenBank/DDBJ databases">
        <authorList>
            <person name="Braso-Vives M."/>
        </authorList>
    </citation>
    <scope>NUCLEOTIDE SEQUENCE</scope>
</reference>
<dbReference type="GO" id="GO:0004064">
    <property type="term" value="F:arylesterase activity"/>
    <property type="evidence" value="ECO:0007669"/>
    <property type="project" value="UniProtKB-UniRule"/>
</dbReference>
<keyword evidence="7 10" id="KW-0106">Calcium</keyword>
<comment type="catalytic activity">
    <reaction evidence="1 10">
        <text>a phenyl acetate + H2O = a phenol + acetate + H(+)</text>
        <dbReference type="Rhea" id="RHEA:17309"/>
        <dbReference type="ChEBI" id="CHEBI:15377"/>
        <dbReference type="ChEBI" id="CHEBI:15378"/>
        <dbReference type="ChEBI" id="CHEBI:30089"/>
        <dbReference type="ChEBI" id="CHEBI:33853"/>
        <dbReference type="ChEBI" id="CHEBI:140310"/>
        <dbReference type="EC" id="3.1.1.2"/>
    </reaction>
</comment>
<keyword evidence="5 9" id="KW-0325">Glycoprotein</keyword>
<feature type="glycosylation site" description="N-linked (GlcNAc...) asparagine" evidence="9">
    <location>
        <position position="342"/>
    </location>
</feature>
<evidence type="ECO:0000256" key="10">
    <source>
        <dbReference type="RuleBase" id="RU368025"/>
    </source>
</evidence>
<feature type="binding site" evidence="7">
    <location>
        <position position="55"/>
    </location>
    <ligand>
        <name>Ca(2+)</name>
        <dbReference type="ChEBI" id="CHEBI:29108"/>
        <label>1</label>
        <note>catalytic</note>
    </ligand>
</feature>
<feature type="active site" description="Proton acceptor" evidence="6">
    <location>
        <position position="116"/>
    </location>
</feature>
<comment type="similarity">
    <text evidence="2 10">Belongs to the paraoxonase family.</text>
</comment>
<keyword evidence="3 10" id="KW-0378">Hydrolase</keyword>
<feature type="disulfide bond" description="In form B" evidence="8">
    <location>
        <begin position="44"/>
        <end position="371"/>
    </location>
</feature>
<comment type="PTM">
    <text evidence="9">Glycosylated.</text>
</comment>
<dbReference type="InterPro" id="IPR051288">
    <property type="entry name" value="Serum_paraoxonase/arylesterase"/>
</dbReference>
<dbReference type="PANTHER" id="PTHR11799">
    <property type="entry name" value="PARAOXONASE"/>
    <property type="match status" value="1"/>
</dbReference>
<keyword evidence="4 8" id="KW-1015">Disulfide bond</keyword>
<dbReference type="InterPro" id="IPR011042">
    <property type="entry name" value="6-blade_b-propeller_TolB-like"/>
</dbReference>
<feature type="binding site" evidence="7">
    <location>
        <position position="56"/>
    </location>
    <ligand>
        <name>Ca(2+)</name>
        <dbReference type="ChEBI" id="CHEBI:29108"/>
        <label>1</label>
        <note>catalytic</note>
    </ligand>
</feature>
<feature type="binding site" evidence="7">
    <location>
        <position position="286"/>
    </location>
    <ligand>
        <name>Ca(2+)</name>
        <dbReference type="ChEBI" id="CHEBI:29108"/>
        <label>1</label>
        <note>catalytic</note>
    </ligand>
</feature>
<keyword evidence="13" id="KW-1185">Reference proteome</keyword>
<sequence length="376" mass="42165">MVPAYMRWIVIVFLAWGVLQHLIKLWFTLGYHKAVLYNHQPGPCRVVPGVEHGAEDITTLPNGLAFISSGLWLPGFPRGRSEARGRILTFNFSDPEKGVRELNFSEEFDRESFNPHGLSVWTDPLSGRISVLVISHQRRKDQVEVFTYDVATETLEHQETIRDELIYSGNDLLALGPDSFYLSNDVSHGARGSTLARKLETYLLLPFGNVVFYNGTQARPVAEGLVFPNGVNMSPDRRYLYVGAGFTEELRIFRRFANNSLVQIEVSKGQIEVSRVKSLPLHSFVDNIEVDPQTGDLYIGLHPVIGKTPIIHYDPWDPPGAQVLRVKNAVRGPDITELFVNNGTKLQGCSVASFHKGALLIGSMFDKLLYCQVRTL</sequence>
<comment type="cofactor">
    <cofactor evidence="7 10">
        <name>Ca(2+)</name>
        <dbReference type="ChEBI" id="CHEBI:29108"/>
    </cofactor>
    <text evidence="7 10">Binds 2 calcium ions per subunit.</text>
</comment>
<dbReference type="SUPFAM" id="SSF63829">
    <property type="entry name" value="Calcium-dependent phosphotriesterase"/>
    <property type="match status" value="1"/>
</dbReference>
<feature type="transmembrane region" description="Helical" evidence="11">
    <location>
        <begin position="6"/>
        <end position="27"/>
    </location>
</feature>
<evidence type="ECO:0000256" key="5">
    <source>
        <dbReference type="ARBA" id="ARBA00023180"/>
    </source>
</evidence>
<keyword evidence="11" id="KW-0472">Membrane</keyword>
<gene>
    <name evidence="12" type="primary">PON1</name>
    <name evidence="12" type="ORF">BLAG_LOCUS10833</name>
</gene>
<evidence type="ECO:0000313" key="12">
    <source>
        <dbReference type="EMBL" id="CAH1249878.1"/>
    </source>
</evidence>
<evidence type="ECO:0000256" key="3">
    <source>
        <dbReference type="ARBA" id="ARBA00022801"/>
    </source>
</evidence>
<dbReference type="PRINTS" id="PR01785">
    <property type="entry name" value="PARAOXONASE"/>
</dbReference>
<evidence type="ECO:0000256" key="2">
    <source>
        <dbReference type="ARBA" id="ARBA00008595"/>
    </source>
</evidence>
<evidence type="ECO:0000256" key="4">
    <source>
        <dbReference type="ARBA" id="ARBA00023157"/>
    </source>
</evidence>
<evidence type="ECO:0000256" key="7">
    <source>
        <dbReference type="PIRSR" id="PIRSR602640-2"/>
    </source>
</evidence>
<dbReference type="OrthoDB" id="423498at2759"/>
<dbReference type="EMBL" id="OV696702">
    <property type="protein sequence ID" value="CAH1249878.1"/>
    <property type="molecule type" value="Genomic_DNA"/>
</dbReference>
<name>A0A8K0EGC1_BRALA</name>
<evidence type="ECO:0000256" key="11">
    <source>
        <dbReference type="SAM" id="Phobius"/>
    </source>
</evidence>
<feature type="binding site" evidence="7">
    <location>
        <position position="287"/>
    </location>
    <ligand>
        <name>Ca(2+)</name>
        <dbReference type="ChEBI" id="CHEBI:29108"/>
        <label>1</label>
        <note>catalytic</note>
    </ligand>
</feature>
<protein>
    <recommendedName>
        <fullName evidence="10">Paraoxonase</fullName>
        <ecNumber evidence="10">3.1.1.2</ecNumber>
    </recommendedName>
</protein>
<dbReference type="GO" id="GO:0046872">
    <property type="term" value="F:metal ion binding"/>
    <property type="evidence" value="ECO:0007669"/>
    <property type="project" value="UniProtKB-KW"/>
</dbReference>
<proteinExistence type="inferred from homology"/>
<dbReference type="Proteomes" id="UP000838412">
    <property type="component" value="Chromosome 17"/>
</dbReference>
<keyword evidence="11" id="KW-0812">Transmembrane</keyword>
<feature type="binding site" evidence="7">
    <location>
        <position position="229"/>
    </location>
    <ligand>
        <name>Ca(2+)</name>
        <dbReference type="ChEBI" id="CHEBI:29108"/>
        <label>1</label>
        <note>catalytic</note>
    </ligand>
</feature>
<feature type="binding site" evidence="7">
    <location>
        <position position="170"/>
    </location>
    <ligand>
        <name>Ca(2+)</name>
        <dbReference type="ChEBI" id="CHEBI:29108"/>
        <label>1</label>
        <note>catalytic</note>
    </ligand>
</feature>
<keyword evidence="11" id="KW-1133">Transmembrane helix</keyword>
<dbReference type="EC" id="3.1.1.2" evidence="10"/>
<organism evidence="12 13">
    <name type="scientific">Branchiostoma lanceolatum</name>
    <name type="common">Common lancelet</name>
    <name type="synonym">Amphioxus lanceolatum</name>
    <dbReference type="NCBI Taxonomy" id="7740"/>
    <lineage>
        <taxon>Eukaryota</taxon>
        <taxon>Metazoa</taxon>
        <taxon>Chordata</taxon>
        <taxon>Cephalochordata</taxon>
        <taxon>Leptocardii</taxon>
        <taxon>Amphioxiformes</taxon>
        <taxon>Branchiostomatidae</taxon>
        <taxon>Branchiostoma</taxon>
    </lineage>
</organism>
<evidence type="ECO:0000256" key="6">
    <source>
        <dbReference type="PIRSR" id="PIRSR602640-1"/>
    </source>
</evidence>
<feature type="binding site" evidence="7">
    <location>
        <position position="118"/>
    </location>
    <ligand>
        <name>Ca(2+)</name>
        <dbReference type="ChEBI" id="CHEBI:29108"/>
        <label>1</label>
        <note>catalytic</note>
    </ligand>
</feature>
<dbReference type="AlphaFoldDB" id="A0A8K0EGC1"/>
<accession>A0A8K0EGC1</accession>
<feature type="binding site" evidence="7">
    <location>
        <position position="171"/>
    </location>
    <ligand>
        <name>Ca(2+)</name>
        <dbReference type="ChEBI" id="CHEBI:29108"/>
        <label>1</label>
        <note>catalytic</note>
    </ligand>
</feature>
<evidence type="ECO:0000256" key="9">
    <source>
        <dbReference type="PIRSR" id="PIRSR602640-4"/>
    </source>
</evidence>
<evidence type="ECO:0000313" key="13">
    <source>
        <dbReference type="Proteomes" id="UP000838412"/>
    </source>
</evidence>
<dbReference type="Gene3D" id="2.120.10.30">
    <property type="entry name" value="TolB, C-terminal domain"/>
    <property type="match status" value="1"/>
</dbReference>
<dbReference type="InterPro" id="IPR002640">
    <property type="entry name" value="Arylesterase"/>
</dbReference>
<dbReference type="PANTHER" id="PTHR11799:SF12">
    <property type="entry name" value="PARAOXONASE-RELATED"/>
    <property type="match status" value="1"/>
</dbReference>